<dbReference type="SUPFAM" id="SSF52540">
    <property type="entry name" value="P-loop containing nucleoside triphosphate hydrolases"/>
    <property type="match status" value="1"/>
</dbReference>
<accession>U4R0X5</accession>
<dbReference type="PATRIC" id="fig|1330534.3.peg.2195"/>
<dbReference type="OrthoDB" id="5464925at2"/>
<dbReference type="Gene3D" id="3.40.50.300">
    <property type="entry name" value="P-loop containing nucleotide triphosphate hydrolases"/>
    <property type="match status" value="1"/>
</dbReference>
<dbReference type="EMBL" id="ATAY01000034">
    <property type="protein sequence ID" value="EPR11661.1"/>
    <property type="molecule type" value="Genomic_DNA"/>
</dbReference>
<protein>
    <submittedName>
        <fullName evidence="1">Peptide maturation system protein</fullName>
    </submittedName>
</protein>
<dbReference type="STRING" id="1330534.L323_10990"/>
<dbReference type="NCBIfam" id="TIGR04066">
    <property type="entry name" value="nat_prod_clost"/>
    <property type="match status" value="1"/>
</dbReference>
<dbReference type="RefSeq" id="WP_020815713.1">
    <property type="nucleotide sequence ID" value="NZ_ATAY01000034.1"/>
</dbReference>
<dbReference type="InterPro" id="IPR027417">
    <property type="entry name" value="P-loop_NTPase"/>
</dbReference>
<evidence type="ECO:0000313" key="1">
    <source>
        <dbReference type="EMBL" id="EPR11661.1"/>
    </source>
</evidence>
<reference evidence="1 2" key="1">
    <citation type="journal article" date="2013" name="Genome Announc.">
        <title>Draft Genome Sequence of the Cellulolytic Bacterium Clostridium papyrosolvens C7 (ATCC 700395).</title>
        <authorList>
            <person name="Zepeda V."/>
            <person name="Dassa B."/>
            <person name="Borovok I."/>
            <person name="Lamed R."/>
            <person name="Bayer E.A."/>
            <person name="Cate J.H."/>
        </authorList>
    </citation>
    <scope>NUCLEOTIDE SEQUENCE [LARGE SCALE GENOMIC DNA]</scope>
    <source>
        <strain evidence="1 2">C7</strain>
    </source>
</reference>
<dbReference type="Proteomes" id="UP000016860">
    <property type="component" value="Unassembled WGS sequence"/>
</dbReference>
<organism evidence="1 2">
    <name type="scientific">Ruminiclostridium papyrosolvens C7</name>
    <dbReference type="NCBI Taxonomy" id="1330534"/>
    <lineage>
        <taxon>Bacteria</taxon>
        <taxon>Bacillati</taxon>
        <taxon>Bacillota</taxon>
        <taxon>Clostridia</taxon>
        <taxon>Eubacteriales</taxon>
        <taxon>Oscillospiraceae</taxon>
        <taxon>Ruminiclostridium</taxon>
    </lineage>
</organism>
<dbReference type="AlphaFoldDB" id="U4R0X5"/>
<comment type="caution">
    <text evidence="1">The sequence shown here is derived from an EMBL/GenBank/DDBJ whole genome shotgun (WGS) entry which is preliminary data.</text>
</comment>
<evidence type="ECO:0000313" key="2">
    <source>
        <dbReference type="Proteomes" id="UP000016860"/>
    </source>
</evidence>
<sequence length="375" mass="42545">MENKKVLIYPYDSGFTPILRHRQFLVGYEIVSLVSPGGWGLKGRDSGDADKSGHTGLNVTADFDEALELCDIVMIVDSEKHLDFQKYIMPKVFTAAEHGKDITVTAQLRDEDLKTISQKCKEAGVGFKYLNYPENHKKFPTITVENEFLYNINTPVVFVLGIGERTSKFEIQLSLREKFLSEGYKVSQIGTRGYCELLGFHSFPEFMFNGTLPETNKIVFFNHLIKKIENDEQPDVIIIGIPGGIMPFNNNLTNRFGILAYEVSQALPSDSAIFSCHYAEYDNNYFKGLSDLVKYRLGFEVGCYNISNVMFDWVNSKQENKNIYTTLDSTYIDEKLNLYSKMEIPVFNVQNTDSAGNMSEHIISKLADYGNAQCI</sequence>
<gene>
    <name evidence="1" type="ORF">L323_10990</name>
</gene>
<name>U4R0X5_9FIRM</name>
<proteinExistence type="predicted"/>
<dbReference type="InterPro" id="IPR023823">
    <property type="entry name" value="CHP04066_peptide_maturation"/>
</dbReference>